<sequence length="148" mass="17212">MGFTMEERLFMALDKPSPAISLVTRNFQKLMKTGSVNDREHHPKRTVTHKKNSLVISRMIEENNGKISTRQLASDTNMSRSSVMKVLKDRKLFPYKKRYVNEMRPEDSVERLTFYLKTKGMVEEGLFIGPLLVFSDEAYFHLTGHINK</sequence>
<accession>A0A0N5C214</accession>
<evidence type="ECO:0000313" key="2">
    <source>
        <dbReference type="WBParaSite" id="SPAL_0001202966.1"/>
    </source>
</evidence>
<keyword evidence="1" id="KW-1185">Reference proteome</keyword>
<protein>
    <submittedName>
        <fullName evidence="2">HTH_Tnp_Tc3_2 domain-containing protein</fullName>
    </submittedName>
</protein>
<dbReference type="WBParaSite" id="SPAL_0001202966.1">
    <property type="protein sequence ID" value="SPAL_0001202966.1"/>
    <property type="gene ID" value="SPAL_0001202966"/>
</dbReference>
<name>A0A0N5C214_STREA</name>
<evidence type="ECO:0000313" key="1">
    <source>
        <dbReference type="Proteomes" id="UP000046392"/>
    </source>
</evidence>
<reference evidence="2" key="1">
    <citation type="submission" date="2017-02" db="UniProtKB">
        <authorList>
            <consortium name="WormBaseParasite"/>
        </authorList>
    </citation>
    <scope>IDENTIFICATION</scope>
</reference>
<dbReference type="AlphaFoldDB" id="A0A0N5C214"/>
<dbReference type="PANTHER" id="PTHR47326:SF1">
    <property type="entry name" value="HTH PSQ-TYPE DOMAIN-CONTAINING PROTEIN"/>
    <property type="match status" value="1"/>
</dbReference>
<organism evidence="1 2">
    <name type="scientific">Strongyloides papillosus</name>
    <name type="common">Intestinal threadworm</name>
    <dbReference type="NCBI Taxonomy" id="174720"/>
    <lineage>
        <taxon>Eukaryota</taxon>
        <taxon>Metazoa</taxon>
        <taxon>Ecdysozoa</taxon>
        <taxon>Nematoda</taxon>
        <taxon>Chromadorea</taxon>
        <taxon>Rhabditida</taxon>
        <taxon>Tylenchina</taxon>
        <taxon>Panagrolaimomorpha</taxon>
        <taxon>Strongyloidoidea</taxon>
        <taxon>Strongyloididae</taxon>
        <taxon>Strongyloides</taxon>
    </lineage>
</organism>
<proteinExistence type="predicted"/>
<dbReference type="PANTHER" id="PTHR47326">
    <property type="entry name" value="TRANSPOSABLE ELEMENT TC3 TRANSPOSASE-LIKE PROTEIN"/>
    <property type="match status" value="1"/>
</dbReference>
<dbReference type="Proteomes" id="UP000046392">
    <property type="component" value="Unplaced"/>
</dbReference>